<evidence type="ECO:0000313" key="2">
    <source>
        <dbReference type="Proteomes" id="UP001207742"/>
    </source>
</evidence>
<gene>
    <name evidence="1" type="ORF">OL497_19800</name>
</gene>
<reference evidence="1 2" key="1">
    <citation type="submission" date="2022-10" db="EMBL/GenBank/DDBJ databases">
        <title>Chitinophaga nivalis PC15 sp. nov., isolated from Pyeongchang county, South Korea.</title>
        <authorList>
            <person name="Trinh H.N."/>
        </authorList>
    </citation>
    <scope>NUCLEOTIDE SEQUENCE [LARGE SCALE GENOMIC DNA]</scope>
    <source>
        <strain evidence="1 2">PC14</strain>
    </source>
</reference>
<name>A0ABT3IQK7_9BACT</name>
<organism evidence="1 2">
    <name type="scientific">Chitinophaga nivalis</name>
    <dbReference type="NCBI Taxonomy" id="2991709"/>
    <lineage>
        <taxon>Bacteria</taxon>
        <taxon>Pseudomonadati</taxon>
        <taxon>Bacteroidota</taxon>
        <taxon>Chitinophagia</taxon>
        <taxon>Chitinophagales</taxon>
        <taxon>Chitinophagaceae</taxon>
        <taxon>Chitinophaga</taxon>
    </lineage>
</organism>
<accession>A0ABT3IQK7</accession>
<dbReference type="Proteomes" id="UP001207742">
    <property type="component" value="Unassembled WGS sequence"/>
</dbReference>
<comment type="caution">
    <text evidence="1">The sequence shown here is derived from an EMBL/GenBank/DDBJ whole genome shotgun (WGS) entry which is preliminary data.</text>
</comment>
<proteinExistence type="predicted"/>
<evidence type="ECO:0000313" key="1">
    <source>
        <dbReference type="EMBL" id="MCW3486156.1"/>
    </source>
</evidence>
<keyword evidence="2" id="KW-1185">Reference proteome</keyword>
<sequence length="66" mass="7897">MFKFLFKRPAPQDISHYPLGADCMPGITIPVRIWTISNPYTATHLQIKFKYRQLKKKRNLRHAYHL</sequence>
<protein>
    <submittedName>
        <fullName evidence="1">Uncharacterized protein</fullName>
    </submittedName>
</protein>
<dbReference type="RefSeq" id="WP_264732971.1">
    <property type="nucleotide sequence ID" value="NZ_JAPDNR010000001.1"/>
</dbReference>
<dbReference type="EMBL" id="JAPDNS010000002">
    <property type="protein sequence ID" value="MCW3486156.1"/>
    <property type="molecule type" value="Genomic_DNA"/>
</dbReference>